<protein>
    <submittedName>
        <fullName evidence="4">DUF6286 domain-containing Asp23/Gls24 family envelope stress response protein</fullName>
    </submittedName>
</protein>
<comment type="caution">
    <text evidence="4">The sequence shown here is derived from an EMBL/GenBank/DDBJ whole genome shotgun (WGS) entry which is preliminary data.</text>
</comment>
<feature type="region of interest" description="Disordered" evidence="1">
    <location>
        <begin position="313"/>
        <end position="339"/>
    </location>
</feature>
<dbReference type="EMBL" id="JBHSNZ010000014">
    <property type="protein sequence ID" value="MFC5810003.1"/>
    <property type="molecule type" value="Genomic_DNA"/>
</dbReference>
<evidence type="ECO:0000256" key="2">
    <source>
        <dbReference type="SAM" id="Phobius"/>
    </source>
</evidence>
<keyword evidence="2" id="KW-0472">Membrane</keyword>
<proteinExistence type="predicted"/>
<evidence type="ECO:0000259" key="3">
    <source>
        <dbReference type="Pfam" id="PF19803"/>
    </source>
</evidence>
<dbReference type="Pfam" id="PF19803">
    <property type="entry name" value="DUF6286"/>
    <property type="match status" value="1"/>
</dbReference>
<sequence length="339" mass="35181">MSTAAQRGTTTIADRAVRRIAERAADEALAERTSRAAVSVQGHRARVALDVALPYPAPLSESVRSLQEHVAGRTQELTGLDVPTARVRVTSLTPLAGADEGTGEHGPSPAAPPAPEAGADGEAAERRPAAAARTPRRLWSRRRVPVAVLAALGAAVCGALALDLVMVHAAHRPAAAWRVDAVHWLSEHGPGDRPVVVAGGLMALLGVWMIVLAVTPGLRRRTTLRSPGPRVVAAVDRSAVEALTRDAVGEVAGVGEVRVRVRRRRVSVRAALLFGERAAVRADVTAAAGRALASCGLCTPLRTRVRLTPAAVWRPPAADGETAQRPAGSVPGPGPEGEA</sequence>
<feature type="region of interest" description="Disordered" evidence="1">
    <location>
        <begin position="95"/>
        <end position="135"/>
    </location>
</feature>
<evidence type="ECO:0000313" key="4">
    <source>
        <dbReference type="EMBL" id="MFC5810003.1"/>
    </source>
</evidence>
<keyword evidence="2" id="KW-1133">Transmembrane helix</keyword>
<dbReference type="Proteomes" id="UP001596112">
    <property type="component" value="Unassembled WGS sequence"/>
</dbReference>
<gene>
    <name evidence="4" type="ORF">ACFQGO_21265</name>
</gene>
<keyword evidence="5" id="KW-1185">Reference proteome</keyword>
<organism evidence="4 5">
    <name type="scientific">Streptomyces heilongjiangensis</name>
    <dbReference type="NCBI Taxonomy" id="945052"/>
    <lineage>
        <taxon>Bacteria</taxon>
        <taxon>Bacillati</taxon>
        <taxon>Actinomycetota</taxon>
        <taxon>Actinomycetes</taxon>
        <taxon>Kitasatosporales</taxon>
        <taxon>Streptomycetaceae</taxon>
        <taxon>Streptomyces</taxon>
    </lineage>
</organism>
<reference evidence="5" key="1">
    <citation type="journal article" date="2019" name="Int. J. Syst. Evol. Microbiol.">
        <title>The Global Catalogue of Microorganisms (GCM) 10K type strain sequencing project: providing services to taxonomists for standard genome sequencing and annotation.</title>
        <authorList>
            <consortium name="The Broad Institute Genomics Platform"/>
            <consortium name="The Broad Institute Genome Sequencing Center for Infectious Disease"/>
            <person name="Wu L."/>
            <person name="Ma J."/>
        </authorList>
    </citation>
    <scope>NUCLEOTIDE SEQUENCE [LARGE SCALE GENOMIC DNA]</scope>
    <source>
        <strain evidence="5">JCM 9918</strain>
    </source>
</reference>
<dbReference type="InterPro" id="IPR046253">
    <property type="entry name" value="DUF6286"/>
</dbReference>
<keyword evidence="2" id="KW-0812">Transmembrane</keyword>
<feature type="transmembrane region" description="Helical" evidence="2">
    <location>
        <begin position="195"/>
        <end position="215"/>
    </location>
</feature>
<name>A0ABW1BBC0_9ACTN</name>
<accession>A0ABW1BBC0</accession>
<evidence type="ECO:0000313" key="5">
    <source>
        <dbReference type="Proteomes" id="UP001596112"/>
    </source>
</evidence>
<dbReference type="RefSeq" id="WP_272168426.1">
    <property type="nucleotide sequence ID" value="NZ_JAQOSL010000003.1"/>
</dbReference>
<evidence type="ECO:0000256" key="1">
    <source>
        <dbReference type="SAM" id="MobiDB-lite"/>
    </source>
</evidence>
<feature type="domain" description="DUF6286" evidence="3">
    <location>
        <begin position="204"/>
        <end position="307"/>
    </location>
</feature>
<feature type="transmembrane region" description="Helical" evidence="2">
    <location>
        <begin position="146"/>
        <end position="170"/>
    </location>
</feature>